<dbReference type="GO" id="GO:0009055">
    <property type="term" value="F:electron transfer activity"/>
    <property type="evidence" value="ECO:0007669"/>
    <property type="project" value="TreeGrafter"/>
</dbReference>
<evidence type="ECO:0000256" key="7">
    <source>
        <dbReference type="ARBA" id="ARBA00023002"/>
    </source>
</evidence>
<evidence type="ECO:0000256" key="3">
    <source>
        <dbReference type="ARBA" id="ARBA00022475"/>
    </source>
</evidence>
<dbReference type="PANTHER" id="PTHR30598">
    <property type="entry name" value="NITRATE REDUCTASE PRIVATE CHAPERONE, REDOX ENZYME MATURATION PROTEIN REMP FAMILY"/>
    <property type="match status" value="1"/>
</dbReference>
<dbReference type="Proteomes" id="UP000251088">
    <property type="component" value="Unassembled WGS sequence"/>
</dbReference>
<gene>
    <name evidence="10" type="primary">narI_3</name>
    <name evidence="10" type="ORF">NCTC9128_06955</name>
</gene>
<name>A0A2X3F0W5_KLEPN</name>
<dbReference type="GO" id="GO:0008940">
    <property type="term" value="F:nitrate reductase activity"/>
    <property type="evidence" value="ECO:0007669"/>
    <property type="project" value="TreeGrafter"/>
</dbReference>
<evidence type="ECO:0000256" key="6">
    <source>
        <dbReference type="ARBA" id="ARBA00022989"/>
    </source>
</evidence>
<evidence type="ECO:0000256" key="5">
    <source>
        <dbReference type="ARBA" id="ARBA00022982"/>
    </source>
</evidence>
<evidence type="ECO:0000313" key="11">
    <source>
        <dbReference type="Proteomes" id="UP000251088"/>
    </source>
</evidence>
<evidence type="ECO:0000259" key="9">
    <source>
        <dbReference type="Pfam" id="PF02665"/>
    </source>
</evidence>
<keyword evidence="7 10" id="KW-0560">Oxidoreductase</keyword>
<dbReference type="GO" id="GO:0020037">
    <property type="term" value="F:heme binding"/>
    <property type="evidence" value="ECO:0007669"/>
    <property type="project" value="TreeGrafter"/>
</dbReference>
<accession>A0A2X3F0W5</accession>
<dbReference type="SUPFAM" id="SSF103501">
    <property type="entry name" value="Respiratory nitrate reductase 1 gamma chain"/>
    <property type="match status" value="1"/>
</dbReference>
<dbReference type="GO" id="GO:0019645">
    <property type="term" value="P:anaerobic electron transport chain"/>
    <property type="evidence" value="ECO:0007669"/>
    <property type="project" value="TreeGrafter"/>
</dbReference>
<sequence length="186" mass="20847">MRRLTNPRIRATSTTADILILCILLIQCALGLTTIPFSASIRDGSEMLKLVDWAQAVVTFHGSASAHLDGVAWDLPRPPGARNDHLSDLPPSPAWFTSGARRWSISPGVTRWYAPGAERWRRLPFILTGSPDEAFAPSSGIYRTWLQALCRVAAVAYRPTGSFHRLKPRRPAQAQRRRARYQTRFL</sequence>
<dbReference type="Pfam" id="PF02665">
    <property type="entry name" value="Nitrate_red_gam"/>
    <property type="match status" value="1"/>
</dbReference>
<feature type="domain" description="NarG-like" evidence="9">
    <location>
        <begin position="1"/>
        <end position="73"/>
    </location>
</feature>
<reference evidence="10 11" key="1">
    <citation type="submission" date="2018-06" db="EMBL/GenBank/DDBJ databases">
        <authorList>
            <consortium name="Pathogen Informatics"/>
            <person name="Doyle S."/>
        </authorList>
    </citation>
    <scope>NUCLEOTIDE SEQUENCE [LARGE SCALE GENOMIC DNA]</scope>
    <source>
        <strain evidence="10 11">NCTC9128</strain>
    </source>
</reference>
<evidence type="ECO:0000256" key="4">
    <source>
        <dbReference type="ARBA" id="ARBA00022692"/>
    </source>
</evidence>
<keyword evidence="5" id="KW-0249">Electron transport</keyword>
<keyword evidence="6" id="KW-1133">Transmembrane helix</keyword>
<keyword evidence="3" id="KW-1003">Cell membrane</keyword>
<evidence type="ECO:0000256" key="8">
    <source>
        <dbReference type="ARBA" id="ARBA00023136"/>
    </source>
</evidence>
<evidence type="ECO:0000256" key="1">
    <source>
        <dbReference type="ARBA" id="ARBA00004651"/>
    </source>
</evidence>
<dbReference type="PANTHER" id="PTHR30598:SF3">
    <property type="entry name" value="RESPIRATORY NITRATE REDUCTASE 1 GAMMA CHAIN"/>
    <property type="match status" value="1"/>
</dbReference>
<keyword evidence="2" id="KW-0813">Transport</keyword>
<comment type="subcellular location">
    <subcellularLocation>
        <location evidence="1">Cell membrane</location>
        <topology evidence="1">Multi-pass membrane protein</topology>
    </subcellularLocation>
</comment>
<dbReference type="EC" id="1.7.99.4" evidence="10"/>
<dbReference type="AlphaFoldDB" id="A0A2X3F0W5"/>
<dbReference type="EMBL" id="UAWN01000016">
    <property type="protein sequence ID" value="SQC40944.1"/>
    <property type="molecule type" value="Genomic_DNA"/>
</dbReference>
<dbReference type="Gene3D" id="1.20.950.20">
    <property type="entry name" value="Transmembrane di-heme cytochromes, Chain C"/>
    <property type="match status" value="1"/>
</dbReference>
<organism evidence="10 11">
    <name type="scientific">Klebsiella pneumoniae</name>
    <dbReference type="NCBI Taxonomy" id="573"/>
    <lineage>
        <taxon>Bacteria</taxon>
        <taxon>Pseudomonadati</taxon>
        <taxon>Pseudomonadota</taxon>
        <taxon>Gammaproteobacteria</taxon>
        <taxon>Enterobacterales</taxon>
        <taxon>Enterobacteriaceae</taxon>
        <taxon>Klebsiella/Raoultella group</taxon>
        <taxon>Klebsiella</taxon>
        <taxon>Klebsiella pneumoniae complex</taxon>
    </lineage>
</organism>
<keyword evidence="8" id="KW-0472">Membrane</keyword>
<dbReference type="InterPro" id="IPR023234">
    <property type="entry name" value="NarG-like_domain"/>
</dbReference>
<proteinExistence type="predicted"/>
<protein>
    <submittedName>
        <fullName evidence="10">Respiratory nitrate reductase subunit gamma</fullName>
        <ecNumber evidence="10">1.7.99.4</ecNumber>
    </submittedName>
</protein>
<dbReference type="InterPro" id="IPR036197">
    <property type="entry name" value="NarG-like_sf"/>
</dbReference>
<dbReference type="GO" id="GO:0005886">
    <property type="term" value="C:plasma membrane"/>
    <property type="evidence" value="ECO:0007669"/>
    <property type="project" value="UniProtKB-SubCell"/>
</dbReference>
<dbReference type="InterPro" id="IPR051936">
    <property type="entry name" value="Heme-iron_electron_transfer"/>
</dbReference>
<keyword evidence="4" id="KW-0812">Transmembrane</keyword>
<evidence type="ECO:0000313" key="10">
    <source>
        <dbReference type="EMBL" id="SQC40944.1"/>
    </source>
</evidence>
<evidence type="ECO:0000256" key="2">
    <source>
        <dbReference type="ARBA" id="ARBA00022448"/>
    </source>
</evidence>